<comment type="caution">
    <text evidence="1">The sequence shown here is derived from an EMBL/GenBank/DDBJ whole genome shotgun (WGS) entry which is preliminary data.</text>
</comment>
<dbReference type="AlphaFoldDB" id="E6PME1"/>
<protein>
    <submittedName>
        <fullName evidence="1">Uncharacterized protein</fullName>
    </submittedName>
</protein>
<name>E6PME1_9ZZZZ</name>
<accession>E6PME1</accession>
<reference evidence="1" key="1">
    <citation type="submission" date="2009-10" db="EMBL/GenBank/DDBJ databases">
        <title>Diversity of trophic interactions inside an arsenic-rich microbial ecosystem.</title>
        <authorList>
            <person name="Bertin P.N."/>
            <person name="Heinrich-Salmeron A."/>
            <person name="Pelletier E."/>
            <person name="Goulhen-Chollet F."/>
            <person name="Arsene-Ploetze F."/>
            <person name="Gallien S."/>
            <person name="Calteau A."/>
            <person name="Vallenet D."/>
            <person name="Casiot C."/>
            <person name="Chane-Woon-Ming B."/>
            <person name="Giloteaux L."/>
            <person name="Barakat M."/>
            <person name="Bonnefoy V."/>
            <person name="Bruneel O."/>
            <person name="Chandler M."/>
            <person name="Cleiss J."/>
            <person name="Duran R."/>
            <person name="Elbaz-Poulichet F."/>
            <person name="Fonknechten N."/>
            <person name="Lauga B."/>
            <person name="Mornico D."/>
            <person name="Ortet P."/>
            <person name="Schaeffer C."/>
            <person name="Siguier P."/>
            <person name="Alexander Thil Smith A."/>
            <person name="Van Dorsselaer A."/>
            <person name="Weissenbach J."/>
            <person name="Medigue C."/>
            <person name="Le Paslier D."/>
        </authorList>
    </citation>
    <scope>NUCLEOTIDE SEQUENCE</scope>
</reference>
<proteinExistence type="predicted"/>
<gene>
    <name evidence="1" type="ORF">CARN2_1083</name>
</gene>
<sequence>MAAPCPELAGGAMDGMVVMLWRVCGFTPIQAKATPARLALAGHIIPEPVSPTLPCRQD</sequence>
<dbReference type="EMBL" id="CABM01000018">
    <property type="protein sequence ID" value="CBH96093.1"/>
    <property type="molecule type" value="Genomic_DNA"/>
</dbReference>
<organism evidence="1">
    <name type="scientific">mine drainage metagenome</name>
    <dbReference type="NCBI Taxonomy" id="410659"/>
    <lineage>
        <taxon>unclassified sequences</taxon>
        <taxon>metagenomes</taxon>
        <taxon>ecological metagenomes</taxon>
    </lineage>
</organism>
<evidence type="ECO:0000313" key="1">
    <source>
        <dbReference type="EMBL" id="CBH96093.1"/>
    </source>
</evidence>